<evidence type="ECO:0000256" key="1">
    <source>
        <dbReference type="SAM" id="MobiDB-lite"/>
    </source>
</evidence>
<organism evidence="2 3">
    <name type="scientific">Arenimonas composti TR7-09 = DSM 18010</name>
    <dbReference type="NCBI Taxonomy" id="1121013"/>
    <lineage>
        <taxon>Bacteria</taxon>
        <taxon>Pseudomonadati</taxon>
        <taxon>Pseudomonadota</taxon>
        <taxon>Gammaproteobacteria</taxon>
        <taxon>Lysobacterales</taxon>
        <taxon>Lysobacteraceae</taxon>
        <taxon>Arenimonas</taxon>
    </lineage>
</organism>
<comment type="caution">
    <text evidence="2">The sequence shown here is derived from an EMBL/GenBank/DDBJ whole genome shotgun (WGS) entry which is preliminary data.</text>
</comment>
<dbReference type="OrthoDB" id="5976053at2"/>
<feature type="compositionally biased region" description="Basic residues" evidence="1">
    <location>
        <begin position="1"/>
        <end position="16"/>
    </location>
</feature>
<dbReference type="eggNOG" id="ENOG5030XYE">
    <property type="taxonomic scope" value="Bacteria"/>
</dbReference>
<dbReference type="EMBL" id="AWXU01000049">
    <property type="protein sequence ID" value="KFN48725.1"/>
    <property type="molecule type" value="Genomic_DNA"/>
</dbReference>
<gene>
    <name evidence="2" type="ORF">P873_13795</name>
</gene>
<name>A0A091BWK3_9GAMM</name>
<protein>
    <submittedName>
        <fullName evidence="2">Uncharacterized protein</fullName>
    </submittedName>
</protein>
<proteinExistence type="predicted"/>
<reference evidence="2 3" key="1">
    <citation type="submission" date="2013-09" db="EMBL/GenBank/DDBJ databases">
        <title>Genome sequencing of Arenimonas composti.</title>
        <authorList>
            <person name="Chen F."/>
            <person name="Wang G."/>
        </authorList>
    </citation>
    <scope>NUCLEOTIDE SEQUENCE [LARGE SCALE GENOMIC DNA]</scope>
    <source>
        <strain evidence="2 3">TR7-09</strain>
    </source>
</reference>
<accession>A0A091BWK3</accession>
<feature type="region of interest" description="Disordered" evidence="1">
    <location>
        <begin position="1"/>
        <end position="29"/>
    </location>
</feature>
<dbReference type="AlphaFoldDB" id="A0A091BWK3"/>
<dbReference type="Proteomes" id="UP000029391">
    <property type="component" value="Unassembled WGS sequence"/>
</dbReference>
<evidence type="ECO:0000313" key="2">
    <source>
        <dbReference type="EMBL" id="KFN48725.1"/>
    </source>
</evidence>
<evidence type="ECO:0000313" key="3">
    <source>
        <dbReference type="Proteomes" id="UP000029391"/>
    </source>
</evidence>
<dbReference type="RefSeq" id="WP_026817577.1">
    <property type="nucleotide sequence ID" value="NZ_AUFF01000012.1"/>
</dbReference>
<keyword evidence="3" id="KW-1185">Reference proteome</keyword>
<sequence>MSIHSKSRRDARRKNAKSAPAQRPPTEHAHLVDGRGAVFGGAVCRAGAWVLVLGGKPAARTDSAAMVLAMLKHVASLREGAGDAVRLTLSTQLRDAATTEAAEDGKTLDEYLAQLAAEREERLAERRPS</sequence>